<comment type="caution">
    <text evidence="1">The sequence shown here is derived from an EMBL/GenBank/DDBJ whole genome shotgun (WGS) entry which is preliminary data.</text>
</comment>
<keyword evidence="2" id="KW-1185">Reference proteome</keyword>
<reference evidence="1 2" key="1">
    <citation type="journal article" date="2018" name="Sci. Rep.">
        <title>Genomic signatures of local adaptation to the degree of environmental predictability in rotifers.</title>
        <authorList>
            <person name="Franch-Gras L."/>
            <person name="Hahn C."/>
            <person name="Garcia-Roger E.M."/>
            <person name="Carmona M.J."/>
            <person name="Serra M."/>
            <person name="Gomez A."/>
        </authorList>
    </citation>
    <scope>NUCLEOTIDE SEQUENCE [LARGE SCALE GENOMIC DNA]</scope>
    <source>
        <strain evidence="1">HYR1</strain>
    </source>
</reference>
<evidence type="ECO:0000313" key="2">
    <source>
        <dbReference type="Proteomes" id="UP000276133"/>
    </source>
</evidence>
<organism evidence="1 2">
    <name type="scientific">Brachionus plicatilis</name>
    <name type="common">Marine rotifer</name>
    <name type="synonym">Brachionus muelleri</name>
    <dbReference type="NCBI Taxonomy" id="10195"/>
    <lineage>
        <taxon>Eukaryota</taxon>
        <taxon>Metazoa</taxon>
        <taxon>Spiralia</taxon>
        <taxon>Gnathifera</taxon>
        <taxon>Rotifera</taxon>
        <taxon>Eurotatoria</taxon>
        <taxon>Monogononta</taxon>
        <taxon>Pseudotrocha</taxon>
        <taxon>Ploima</taxon>
        <taxon>Brachionidae</taxon>
        <taxon>Brachionus</taxon>
    </lineage>
</organism>
<evidence type="ECO:0000313" key="1">
    <source>
        <dbReference type="EMBL" id="RNA41233.1"/>
    </source>
</evidence>
<dbReference type="AlphaFoldDB" id="A0A3M7SZK4"/>
<proteinExistence type="predicted"/>
<accession>A0A3M7SZK4</accession>
<gene>
    <name evidence="1" type="ORF">BpHYR1_034602</name>
</gene>
<dbReference type="EMBL" id="REGN01000529">
    <property type="protein sequence ID" value="RNA41233.1"/>
    <property type="molecule type" value="Genomic_DNA"/>
</dbReference>
<sequence length="105" mass="12219">MTTLITTWNRKKNHVATIKSIYLTLSYDFYAALSKTHLSAYLTSPEPTLIEQTNKSPYKLLDYRIQGNFKDYSLDRSKSIYKNLTILILKKFNPVAWILANKAKK</sequence>
<dbReference type="Proteomes" id="UP000276133">
    <property type="component" value="Unassembled WGS sequence"/>
</dbReference>
<protein>
    <submittedName>
        <fullName evidence="1">Uncharacterized protein</fullName>
    </submittedName>
</protein>
<name>A0A3M7SZK4_BRAPC</name>